<evidence type="ECO:0000313" key="2">
    <source>
        <dbReference type="Proteomes" id="UP000183376"/>
    </source>
</evidence>
<dbReference type="STRING" id="211114.SAMN04489726_4116"/>
<dbReference type="eggNOG" id="COG0864">
    <property type="taxonomic scope" value="Bacteria"/>
</dbReference>
<dbReference type="GO" id="GO:0006355">
    <property type="term" value="P:regulation of DNA-templated transcription"/>
    <property type="evidence" value="ECO:0007669"/>
    <property type="project" value="InterPro"/>
</dbReference>
<proteinExistence type="predicted"/>
<gene>
    <name evidence="1" type="ORF">SAMN04489726_4116</name>
</gene>
<dbReference type="AlphaFoldDB" id="A0A1G9XC97"/>
<evidence type="ECO:0000313" key="1">
    <source>
        <dbReference type="EMBL" id="SDM94307.1"/>
    </source>
</evidence>
<reference evidence="1 2" key="1">
    <citation type="submission" date="2016-10" db="EMBL/GenBank/DDBJ databases">
        <authorList>
            <person name="de Groot N.N."/>
        </authorList>
    </citation>
    <scope>NUCLEOTIDE SEQUENCE [LARGE SCALE GENOMIC DNA]</scope>
    <source>
        <strain evidence="1 2">DSM 44149</strain>
    </source>
</reference>
<keyword evidence="2" id="KW-1185">Reference proteome</keyword>
<protein>
    <submittedName>
        <fullName evidence="1">Ribbon-helix-helix protein, copG family</fullName>
    </submittedName>
</protein>
<sequence>MKTAISIPDETFAEVERAAKCLGVTRSEFYARAARYYLEHLEQESLTNEIDAALEVIGDEDDSAAAAAGAGRRVLAQVDDEW</sequence>
<name>A0A1G9XC97_ALLAB</name>
<dbReference type="RefSeq" id="WP_030430504.1">
    <property type="nucleotide sequence ID" value="NZ_JOEF01000013.1"/>
</dbReference>
<dbReference type="Gene3D" id="1.10.1220.10">
    <property type="entry name" value="Met repressor-like"/>
    <property type="match status" value="1"/>
</dbReference>
<dbReference type="InterPro" id="IPR013321">
    <property type="entry name" value="Arc_rbn_hlx_hlx"/>
</dbReference>
<organism evidence="1 2">
    <name type="scientific">Allokutzneria albata</name>
    <name type="common">Kibdelosporangium albatum</name>
    <dbReference type="NCBI Taxonomy" id="211114"/>
    <lineage>
        <taxon>Bacteria</taxon>
        <taxon>Bacillati</taxon>
        <taxon>Actinomycetota</taxon>
        <taxon>Actinomycetes</taxon>
        <taxon>Pseudonocardiales</taxon>
        <taxon>Pseudonocardiaceae</taxon>
        <taxon>Allokutzneria</taxon>
    </lineage>
</organism>
<dbReference type="EMBL" id="LT629701">
    <property type="protein sequence ID" value="SDM94307.1"/>
    <property type="molecule type" value="Genomic_DNA"/>
</dbReference>
<dbReference type="OrthoDB" id="73061at2"/>
<accession>A0A1G9XC97</accession>
<dbReference type="Proteomes" id="UP000183376">
    <property type="component" value="Chromosome I"/>
</dbReference>